<comment type="function">
    <text evidence="9">Catalyzes the conversion of the 17-keto group of estrone, 4- and 5-androstenes and 5-alpha-androstanes into their 17-beta-hydroxyl metabolites and the conversion of the 3-keto group of 3-, 3,17- and 3,20- diketosteroids into their 3-hydroxyl metabolites. Exhibits reductive 3-beta-hydroxysteroid dehydrogenase activity toward 5-beta-androstanes, 5-beta-pregnanes, 4-pregnenes and bile acids. May also reduce endogenous and exogenous alpha-dicarbonyl compounds and xenobiotic alicyclic ketones.</text>
</comment>
<keyword evidence="2" id="KW-0560">Oxidoreductase</keyword>
<dbReference type="EC" id="1.1.1.270" evidence="3"/>
<dbReference type="SUPFAM" id="SSF51735">
    <property type="entry name" value="NAD(P)-binding Rossmann-fold domains"/>
    <property type="match status" value="1"/>
</dbReference>
<evidence type="ECO:0000256" key="15">
    <source>
        <dbReference type="RuleBase" id="RU000363"/>
    </source>
</evidence>
<dbReference type="PRINTS" id="PR00081">
    <property type="entry name" value="GDHRDH"/>
</dbReference>
<dbReference type="InterPro" id="IPR020904">
    <property type="entry name" value="Sc_DH/Rdtase_CS"/>
</dbReference>
<evidence type="ECO:0000256" key="7">
    <source>
        <dbReference type="ARBA" id="ARBA00048906"/>
    </source>
</evidence>
<comment type="catalytic activity">
    <reaction evidence="6">
        <text>17beta-estradiol + NAD(+) = estrone + NADH + H(+)</text>
        <dbReference type="Rhea" id="RHEA:24612"/>
        <dbReference type="ChEBI" id="CHEBI:15378"/>
        <dbReference type="ChEBI" id="CHEBI:16469"/>
        <dbReference type="ChEBI" id="CHEBI:17263"/>
        <dbReference type="ChEBI" id="CHEBI:57540"/>
        <dbReference type="ChEBI" id="CHEBI:57945"/>
        <dbReference type="EC" id="1.1.1.62"/>
    </reaction>
</comment>
<dbReference type="Ensembl" id="ENSPNAT00000035215.2">
    <property type="protein sequence ID" value="ENSPNAP00000008922.2"/>
    <property type="gene ID" value="ENSPNAG00000005136.2"/>
</dbReference>
<dbReference type="PANTHER" id="PTHR43115">
    <property type="entry name" value="DEHYDROGENASE/REDUCTASE SDR FAMILY MEMBER 11"/>
    <property type="match status" value="1"/>
</dbReference>
<reference evidence="16 17" key="1">
    <citation type="submission" date="2020-10" db="EMBL/GenBank/DDBJ databases">
        <title>Pygocentrus nattereri (red-bellied piranha) genome, fPygNat1, primary haplotype.</title>
        <authorList>
            <person name="Myers G."/>
            <person name="Meyer A."/>
            <person name="Karagic N."/>
            <person name="Pippel M."/>
            <person name="Winkler S."/>
            <person name="Tracey A."/>
            <person name="Wood J."/>
            <person name="Formenti G."/>
            <person name="Howe K."/>
            <person name="Fedrigo O."/>
            <person name="Jarvis E.D."/>
        </authorList>
    </citation>
    <scope>NUCLEOTIDE SEQUENCE [LARGE SCALE GENOMIC DNA]</scope>
</reference>
<evidence type="ECO:0000256" key="1">
    <source>
        <dbReference type="ARBA" id="ARBA00006484"/>
    </source>
</evidence>
<evidence type="ECO:0000256" key="6">
    <source>
        <dbReference type="ARBA" id="ARBA00048022"/>
    </source>
</evidence>
<evidence type="ECO:0000256" key="3">
    <source>
        <dbReference type="ARBA" id="ARBA00023621"/>
    </source>
</evidence>
<evidence type="ECO:0000313" key="17">
    <source>
        <dbReference type="Proteomes" id="UP001501920"/>
    </source>
</evidence>
<comment type="catalytic activity">
    <reaction evidence="8">
        <text>a 3beta-hydroxysteroid + NADP(+) = a 3-oxosteroid + NADPH + H(+)</text>
        <dbReference type="Rhea" id="RHEA:34787"/>
        <dbReference type="ChEBI" id="CHEBI:15378"/>
        <dbReference type="ChEBI" id="CHEBI:36836"/>
        <dbReference type="ChEBI" id="CHEBI:47788"/>
        <dbReference type="ChEBI" id="CHEBI:57783"/>
        <dbReference type="ChEBI" id="CHEBI:58349"/>
        <dbReference type="EC" id="1.1.1.270"/>
    </reaction>
</comment>
<dbReference type="OMA" id="INTGWAD"/>
<dbReference type="CDD" id="cd05343">
    <property type="entry name" value="Mgc4172-like_SDR_c"/>
    <property type="match status" value="1"/>
</dbReference>
<evidence type="ECO:0000256" key="14">
    <source>
        <dbReference type="ARBA" id="ARBA00078574"/>
    </source>
</evidence>
<dbReference type="EC" id="1.1.1.62" evidence="4"/>
<dbReference type="GeneTree" id="ENSGT00840000129887"/>
<evidence type="ECO:0000256" key="13">
    <source>
        <dbReference type="ARBA" id="ARBA00078009"/>
    </source>
</evidence>
<protein>
    <recommendedName>
        <fullName evidence="10">Dehydrogenase/reductase SDR family member 11</fullName>
        <ecNumber evidence="3">1.1.1.270</ecNumber>
        <ecNumber evidence="4">1.1.1.62</ecNumber>
    </recommendedName>
    <alternativeName>
        <fullName evidence="11">17-beta-hydroxysteroid dehydrogenase</fullName>
    </alternativeName>
    <alternativeName>
        <fullName evidence="12">3-beta-hydroxysteroid 3-dehydrogenase</fullName>
    </alternativeName>
    <alternativeName>
        <fullName evidence="14">Estradiol 17-beta-dehydrogenase</fullName>
    </alternativeName>
    <alternativeName>
        <fullName evidence="13">Short-chain dehydrogenase/reductase family 24C member 1</fullName>
    </alternativeName>
</protein>
<evidence type="ECO:0000256" key="2">
    <source>
        <dbReference type="ARBA" id="ARBA00023002"/>
    </source>
</evidence>
<dbReference type="Proteomes" id="UP001501920">
    <property type="component" value="Chromosome 17"/>
</dbReference>
<evidence type="ECO:0000256" key="4">
    <source>
        <dbReference type="ARBA" id="ARBA00024072"/>
    </source>
</evidence>
<reference evidence="16" key="2">
    <citation type="submission" date="2025-08" db="UniProtKB">
        <authorList>
            <consortium name="Ensembl"/>
        </authorList>
    </citation>
    <scope>IDENTIFICATION</scope>
</reference>
<proteinExistence type="inferred from homology"/>
<comment type="catalytic activity">
    <reaction evidence="7">
        <text>17beta-estradiol + NADP(+) = estrone + NADPH + H(+)</text>
        <dbReference type="Rhea" id="RHEA:24616"/>
        <dbReference type="ChEBI" id="CHEBI:15378"/>
        <dbReference type="ChEBI" id="CHEBI:16469"/>
        <dbReference type="ChEBI" id="CHEBI:17263"/>
        <dbReference type="ChEBI" id="CHEBI:57783"/>
        <dbReference type="ChEBI" id="CHEBI:58349"/>
        <dbReference type="EC" id="1.1.1.62"/>
    </reaction>
</comment>
<dbReference type="Pfam" id="PF00106">
    <property type="entry name" value="adh_short"/>
    <property type="match status" value="1"/>
</dbReference>
<reference evidence="16" key="3">
    <citation type="submission" date="2025-09" db="UniProtKB">
        <authorList>
            <consortium name="Ensembl"/>
        </authorList>
    </citation>
    <scope>IDENTIFICATION</scope>
</reference>
<evidence type="ECO:0000256" key="11">
    <source>
        <dbReference type="ARBA" id="ARBA00075978"/>
    </source>
</evidence>
<dbReference type="InterPro" id="IPR002347">
    <property type="entry name" value="SDR_fam"/>
</dbReference>
<dbReference type="PRINTS" id="PR00080">
    <property type="entry name" value="SDRFAMILY"/>
</dbReference>
<evidence type="ECO:0000256" key="8">
    <source>
        <dbReference type="ARBA" id="ARBA00052853"/>
    </source>
</evidence>
<name>A0A3B4CAF6_PYGNA</name>
<dbReference type="InterPro" id="IPR036291">
    <property type="entry name" value="NAD(P)-bd_dom_sf"/>
</dbReference>
<dbReference type="PANTHER" id="PTHR43115:SF4">
    <property type="entry name" value="DEHYDROGENASE_REDUCTASE SDR FAMILY MEMBER 11"/>
    <property type="match status" value="1"/>
</dbReference>
<evidence type="ECO:0000256" key="9">
    <source>
        <dbReference type="ARBA" id="ARBA00054702"/>
    </source>
</evidence>
<sequence length="255" mass="27673">MERWKGRVALVTGASVGIGAAVAKALVQHGMKVVGCARSVDKIEKLAAECASSGFSGSLIPYKCDLTVEEEILSMFSSIKSLHQGVDVCINNAGLAHPEPLLNGKTSAWRNMFDVNVLALSVCTREAHQSMKERNVDDGHIIHLNSIAGHKVVHNADAHFYVATKYAVTALTEGLRQELWDAKSHIRTTCISPGVVETEFGYRFCRGNPEKAAEMYGESKCLQAEDVASAVIYVLSAPPHVQIGDIQMRPVEQQV</sequence>
<dbReference type="GO" id="GO:0000253">
    <property type="term" value="F:3-beta-hydroxysteroid 3-dehydrogenase (NADP+) activity"/>
    <property type="evidence" value="ECO:0007669"/>
    <property type="project" value="UniProtKB-EC"/>
</dbReference>
<dbReference type="FunFam" id="3.40.50.720:FF:000047">
    <property type="entry name" value="NADP-dependent L-serine/L-allo-threonine dehydrogenase"/>
    <property type="match status" value="1"/>
</dbReference>
<comment type="pathway">
    <text evidence="5">Steroid biosynthesis; estrogen biosynthesis.</text>
</comment>
<evidence type="ECO:0000256" key="5">
    <source>
        <dbReference type="ARBA" id="ARBA00037929"/>
    </source>
</evidence>
<dbReference type="AlphaFoldDB" id="A0A3B4CAF6"/>
<gene>
    <name evidence="16" type="primary">DHRS11</name>
</gene>
<organism evidence="16 17">
    <name type="scientific">Pygocentrus nattereri</name>
    <name type="common">Red-bellied piranha</name>
    <dbReference type="NCBI Taxonomy" id="42514"/>
    <lineage>
        <taxon>Eukaryota</taxon>
        <taxon>Metazoa</taxon>
        <taxon>Chordata</taxon>
        <taxon>Craniata</taxon>
        <taxon>Vertebrata</taxon>
        <taxon>Euteleostomi</taxon>
        <taxon>Actinopterygii</taxon>
        <taxon>Neopterygii</taxon>
        <taxon>Teleostei</taxon>
        <taxon>Ostariophysi</taxon>
        <taxon>Characiformes</taxon>
        <taxon>Characoidei</taxon>
        <taxon>Pygocentrus</taxon>
    </lineage>
</organism>
<dbReference type="PROSITE" id="PS00061">
    <property type="entry name" value="ADH_SHORT"/>
    <property type="match status" value="1"/>
</dbReference>
<evidence type="ECO:0000313" key="16">
    <source>
        <dbReference type="Ensembl" id="ENSPNAP00000008922.2"/>
    </source>
</evidence>
<keyword evidence="17" id="KW-1185">Reference proteome</keyword>
<dbReference type="Gene3D" id="3.40.50.720">
    <property type="entry name" value="NAD(P)-binding Rossmann-like Domain"/>
    <property type="match status" value="1"/>
</dbReference>
<dbReference type="STRING" id="42514.ENSPNAP00000008922"/>
<comment type="similarity">
    <text evidence="1 15">Belongs to the short-chain dehydrogenases/reductases (SDR) family.</text>
</comment>
<dbReference type="GO" id="GO:0004303">
    <property type="term" value="F:estradiol 17-beta-dehydrogenase [NAD(P)+] activity"/>
    <property type="evidence" value="ECO:0007669"/>
    <property type="project" value="UniProtKB-EC"/>
</dbReference>
<evidence type="ECO:0000256" key="10">
    <source>
        <dbReference type="ARBA" id="ARBA00069606"/>
    </source>
</evidence>
<evidence type="ECO:0000256" key="12">
    <source>
        <dbReference type="ARBA" id="ARBA00077379"/>
    </source>
</evidence>
<accession>A0A3B4CAF6</accession>